<protein>
    <submittedName>
        <fullName evidence="1">PmoA family protein</fullName>
    </submittedName>
</protein>
<gene>
    <name evidence="1" type="ORF">JIN78_03780</name>
</gene>
<proteinExistence type="predicted"/>
<organism evidence="1 2">
    <name type="scientific">Roseibacillus ishigakijimensis</name>
    <dbReference type="NCBI Taxonomy" id="454146"/>
    <lineage>
        <taxon>Bacteria</taxon>
        <taxon>Pseudomonadati</taxon>
        <taxon>Verrucomicrobiota</taxon>
        <taxon>Verrucomicrobiia</taxon>
        <taxon>Verrucomicrobiales</taxon>
        <taxon>Verrucomicrobiaceae</taxon>
        <taxon>Roseibacillus</taxon>
    </lineage>
</organism>
<dbReference type="AlphaFoldDB" id="A0A934RPH2"/>
<dbReference type="EMBL" id="JAENIO010000006">
    <property type="protein sequence ID" value="MBK1833171.1"/>
    <property type="molecule type" value="Genomic_DNA"/>
</dbReference>
<dbReference type="InterPro" id="IPR029475">
    <property type="entry name" value="DUF6807"/>
</dbReference>
<sequence>MKSGWQTMMAAGGLGAGLATAEVTIQLDEQRASIRYNGEEVALYRGEGRIPCIYPLLGPTGSNVTRHYPFQKEVAGEESDHPHHVSFWVAHGKVNGVDFWLDKEPANRIVHQGFTQTQSESSGGKEMISFAVDLTWQSGEEVLLQEQRSYAFTFTEKTWLVDVTSRFMAPGEVVFGDTKEGSFAIRMTPSLRVKGEVAQGQMVDSEGRKNDDCWGQRSKWVAYHGPDAEGEDLVLALMDHRDNLRHPTWWHARDYGLLAANPFGRHDFEGRRDEPQLGDFTLEKGETLTQSYRLVLSAGTFDREQLGALWEKW</sequence>
<evidence type="ECO:0000313" key="1">
    <source>
        <dbReference type="EMBL" id="MBK1833171.1"/>
    </source>
</evidence>
<reference evidence="1" key="1">
    <citation type="submission" date="2021-01" db="EMBL/GenBank/DDBJ databases">
        <title>Modified the classification status of verrucomicrobia.</title>
        <authorList>
            <person name="Feng X."/>
        </authorList>
    </citation>
    <scope>NUCLEOTIDE SEQUENCE</scope>
    <source>
        <strain evidence="1">KCTC 12986</strain>
    </source>
</reference>
<dbReference type="Proteomes" id="UP000604083">
    <property type="component" value="Unassembled WGS sequence"/>
</dbReference>
<evidence type="ECO:0000313" key="2">
    <source>
        <dbReference type="Proteomes" id="UP000604083"/>
    </source>
</evidence>
<name>A0A934RPH2_9BACT</name>
<accession>A0A934RPH2</accession>
<dbReference type="Pfam" id="PF14100">
    <property type="entry name" value="DUF6807"/>
    <property type="match status" value="1"/>
</dbReference>
<dbReference type="RefSeq" id="WP_200390605.1">
    <property type="nucleotide sequence ID" value="NZ_JAENIO010000006.1"/>
</dbReference>
<comment type="caution">
    <text evidence="1">The sequence shown here is derived from an EMBL/GenBank/DDBJ whole genome shotgun (WGS) entry which is preliminary data.</text>
</comment>
<keyword evidence="2" id="KW-1185">Reference proteome</keyword>